<proteinExistence type="inferred from homology"/>
<dbReference type="InterPro" id="IPR029684">
    <property type="entry name" value="Schlafen"/>
</dbReference>
<reference evidence="5" key="1">
    <citation type="thesis" date="2020" institute="ProQuest LLC" country="789 East Eisenhower Parkway, Ann Arbor, MI, USA">
        <title>Comparative Genomics and Chromosome Evolution.</title>
        <authorList>
            <person name="Mudd A.B."/>
        </authorList>
    </citation>
    <scope>NUCLEOTIDE SEQUENCE</scope>
    <source>
        <strain evidence="5">237g6f4</strain>
        <tissue evidence="5">Blood</tissue>
    </source>
</reference>
<dbReference type="InterPro" id="IPR018647">
    <property type="entry name" value="SLFN_3-like_DNA/RNA_helicase"/>
</dbReference>
<dbReference type="Pfam" id="PF21026">
    <property type="entry name" value="SLFN_GTPase-like"/>
    <property type="match status" value="1"/>
</dbReference>
<dbReference type="InterPro" id="IPR001387">
    <property type="entry name" value="Cro/C1-type_HTH"/>
</dbReference>
<dbReference type="Pfam" id="PF09848">
    <property type="entry name" value="SLFN-g3_helicase"/>
    <property type="match status" value="1"/>
</dbReference>
<evidence type="ECO:0000313" key="6">
    <source>
        <dbReference type="Proteomes" id="UP000824782"/>
    </source>
</evidence>
<dbReference type="SUPFAM" id="SSF52540">
    <property type="entry name" value="P-loop containing nucleoside triphosphate hydrolases"/>
    <property type="match status" value="1"/>
</dbReference>
<comment type="caution">
    <text evidence="5">The sequence shown here is derived from an EMBL/GenBank/DDBJ whole genome shotgun (WGS) entry which is preliminary data.</text>
</comment>
<dbReference type="InterPro" id="IPR038461">
    <property type="entry name" value="Schlafen_AlbA_2_dom_sf"/>
</dbReference>
<protein>
    <recommendedName>
        <fullName evidence="4">HTH cro/C1-type domain-containing protein</fullName>
    </recommendedName>
</protein>
<dbReference type="EMBL" id="WNYA01000002">
    <property type="protein sequence ID" value="KAG8587778.1"/>
    <property type="molecule type" value="Genomic_DNA"/>
</dbReference>
<feature type="domain" description="HTH cro/C1-type" evidence="4">
    <location>
        <begin position="570"/>
        <end position="594"/>
    </location>
</feature>
<dbReference type="Gene3D" id="3.30.950.30">
    <property type="entry name" value="Schlafen, AAA domain"/>
    <property type="match status" value="1"/>
</dbReference>
<dbReference type="PANTHER" id="PTHR12155:SF30">
    <property type="entry name" value="PROTEIN SLFN14"/>
    <property type="match status" value="1"/>
</dbReference>
<dbReference type="Pfam" id="PF04326">
    <property type="entry name" value="SLFN_AlbA_2"/>
    <property type="match status" value="1"/>
</dbReference>
<comment type="similarity">
    <text evidence="1">Belongs to the Schlafen family. Subgroup III subfamily.</text>
</comment>
<dbReference type="InterPro" id="IPR048729">
    <property type="entry name" value="SLFN_GTPase-like"/>
</dbReference>
<evidence type="ECO:0000256" key="1">
    <source>
        <dbReference type="ARBA" id="ARBA00010114"/>
    </source>
</evidence>
<evidence type="ECO:0000313" key="5">
    <source>
        <dbReference type="EMBL" id="KAG8587778.1"/>
    </source>
</evidence>
<dbReference type="GO" id="GO:0005524">
    <property type="term" value="F:ATP binding"/>
    <property type="evidence" value="ECO:0007669"/>
    <property type="project" value="UniProtKB-KW"/>
</dbReference>
<name>A0AAV7CS05_ENGPU</name>
<dbReference type="Proteomes" id="UP000824782">
    <property type="component" value="Unassembled WGS sequence"/>
</dbReference>
<evidence type="ECO:0000256" key="2">
    <source>
        <dbReference type="ARBA" id="ARBA00022741"/>
    </source>
</evidence>
<dbReference type="PROSITE" id="PS50943">
    <property type="entry name" value="HTH_CROC1"/>
    <property type="match status" value="1"/>
</dbReference>
<evidence type="ECO:0000256" key="3">
    <source>
        <dbReference type="ARBA" id="ARBA00022840"/>
    </source>
</evidence>
<dbReference type="AlphaFoldDB" id="A0AAV7CS05"/>
<dbReference type="Gene3D" id="3.40.50.300">
    <property type="entry name" value="P-loop containing nucleotide triphosphate hydrolases"/>
    <property type="match status" value="1"/>
</dbReference>
<keyword evidence="3" id="KW-0067">ATP-binding</keyword>
<evidence type="ECO:0000259" key="4">
    <source>
        <dbReference type="PROSITE" id="PS50943"/>
    </source>
</evidence>
<gene>
    <name evidence="5" type="ORF">GDO81_005781</name>
</gene>
<accession>A0AAV7CS05</accession>
<dbReference type="InterPro" id="IPR007421">
    <property type="entry name" value="Schlafen_AlbA_2_dom"/>
</dbReference>
<organism evidence="5 6">
    <name type="scientific">Engystomops pustulosus</name>
    <name type="common">Tungara frog</name>
    <name type="synonym">Physalaemus pustulosus</name>
    <dbReference type="NCBI Taxonomy" id="76066"/>
    <lineage>
        <taxon>Eukaryota</taxon>
        <taxon>Metazoa</taxon>
        <taxon>Chordata</taxon>
        <taxon>Craniata</taxon>
        <taxon>Vertebrata</taxon>
        <taxon>Euteleostomi</taxon>
        <taxon>Amphibia</taxon>
        <taxon>Batrachia</taxon>
        <taxon>Anura</taxon>
        <taxon>Neobatrachia</taxon>
        <taxon>Hyloidea</taxon>
        <taxon>Leptodactylidae</taxon>
        <taxon>Leiuperinae</taxon>
        <taxon>Engystomops</taxon>
    </lineage>
</organism>
<dbReference type="PANTHER" id="PTHR12155">
    <property type="entry name" value="SCHLAFEN"/>
    <property type="match status" value="1"/>
</dbReference>
<dbReference type="InterPro" id="IPR027417">
    <property type="entry name" value="P-loop_NTPase"/>
</dbReference>
<keyword evidence="6" id="KW-1185">Reference proteome</keyword>
<sequence length="859" mass="99074">MNKYPDNVLFTEEALLGEHRRKRMKKDTATHQRENIREAVCAVLNSGGGIVIIPSSDKDFKYSTDGLGLDLENELNKLICDLPSPDYYEFSQEGSDLIIFVKTWGRQKKYPKLCTADTGLYIRNFTSKKIATAMQVEDLIERKSQGEGKRFCSSTVPVDKSVIEGLLKREYLCLNEKLEFSESNYVDFKDFSSEKYLQRIREEMKLYFSAFGNSSGGYLIIGVDDKGTVKGCARESNRSDLKCYIEECIKRMIFVHLGDCKQKNEFHTLTIKDVRNENNHSGFVICLEIKPVCCLCFVKDPQSWIFNGKPVQLSASEWVKIVAAHGSEPALEVQFERLTIEERPPLAKQVYTKKGMETLLKLQNNLFGNIEDRTIIKPDELFKDLKAQYPDLKYQLNNLVPDSGAVLLVSRSWAVDVDQKSNPNVICDILLLSPNNYPTLYSVFSAEVSENDFFYAQKTAFALKERLVNIGGYKRKLCVIPKMLCLNAEDDNSSFPWLEMKYPETYKLPDLGSVKELLPSLTIVILCFRNTLGDKFGIELFNLLTIEQYKLLSTNLKMIPALFVHGPPGTGKTVIALEIIKKIRNIYDCSTDDILYICENRPLKEYVGSLNICRAMTRERFETNEHIKVKHIVADEAQNFRVDKINWYKKAKDICQKSNGVFWVFLDYFQSYQKEATGLPEHTSQNKYLLTQSVRNPESIHKKIIQKMQTLASSKFLKEQIEQFECCHGIEGFFQERRLLKEEIVRFVSQSCVKYLVDGYTQRDIAILCSKKEAAEEFKALLYKEMERPARKHKILVKFRNAEEITEDGIIVDSVRRFSGMECCTVFVINNTRDYYREKKKQPFCLRCLKSHWKATHAL</sequence>
<keyword evidence="2" id="KW-0547">Nucleotide-binding</keyword>